<feature type="domain" description="Reverse transcriptase N-terminal" evidence="3">
    <location>
        <begin position="6"/>
        <end position="87"/>
    </location>
</feature>
<dbReference type="SUPFAM" id="SSF56672">
    <property type="entry name" value="DNA/RNA polymerases"/>
    <property type="match status" value="1"/>
</dbReference>
<dbReference type="PANTHER" id="PTHR34047:SF8">
    <property type="entry name" value="PROTEIN YKFC"/>
    <property type="match status" value="1"/>
</dbReference>
<dbReference type="InterPro" id="IPR025960">
    <property type="entry name" value="RVT_N"/>
</dbReference>
<dbReference type="AlphaFoldDB" id="A0A9D7HKI2"/>
<evidence type="ECO:0000313" key="5">
    <source>
        <dbReference type="Proteomes" id="UP000807785"/>
    </source>
</evidence>
<keyword evidence="4" id="KW-0548">Nucleotidyltransferase</keyword>
<comment type="similarity">
    <text evidence="1">Belongs to the bacterial reverse transcriptase family.</text>
</comment>
<sequence>MAPCDWHQFDWSRLHGTVRRLQARIVKATQAGDWRRVKTLQRFLTRSFSGKAIAVKRVTENQGKNTPGVDRATWSTPVAKRQAIEALGRRGYQPLPLRRVYIPKTNGKKRPLGIPTLHDRAMQALYLLALAPVAETLGDRNSYGFRPERSTADAIKQCHTILSGHDKAEWVLEGDIKGCFGAPG</sequence>
<evidence type="ECO:0000313" key="4">
    <source>
        <dbReference type="EMBL" id="MBK6971949.1"/>
    </source>
</evidence>
<dbReference type="Pfam" id="PF13655">
    <property type="entry name" value="RVT_N"/>
    <property type="match status" value="1"/>
</dbReference>
<dbReference type="InterPro" id="IPR000477">
    <property type="entry name" value="RT_dom"/>
</dbReference>
<dbReference type="Pfam" id="PF00078">
    <property type="entry name" value="RVT_1"/>
    <property type="match status" value="1"/>
</dbReference>
<dbReference type="EMBL" id="JADJEV010000001">
    <property type="protein sequence ID" value="MBK6971949.1"/>
    <property type="molecule type" value="Genomic_DNA"/>
</dbReference>
<dbReference type="InterPro" id="IPR051083">
    <property type="entry name" value="GrpII_Intron_Splice-Mob/Def"/>
</dbReference>
<accession>A0A9D7HKI2</accession>
<evidence type="ECO:0000256" key="1">
    <source>
        <dbReference type="ARBA" id="ARBA00034120"/>
    </source>
</evidence>
<comment type="caution">
    <text evidence="4">The sequence shown here is derived from an EMBL/GenBank/DDBJ whole genome shotgun (WGS) entry which is preliminary data.</text>
</comment>
<name>A0A9D7HKI2_9PROT</name>
<evidence type="ECO:0000259" key="3">
    <source>
        <dbReference type="Pfam" id="PF13655"/>
    </source>
</evidence>
<keyword evidence="4" id="KW-0695">RNA-directed DNA polymerase</keyword>
<feature type="domain" description="Reverse transcriptase" evidence="2">
    <location>
        <begin position="102"/>
        <end position="180"/>
    </location>
</feature>
<dbReference type="InterPro" id="IPR043502">
    <property type="entry name" value="DNA/RNA_pol_sf"/>
</dbReference>
<dbReference type="Proteomes" id="UP000807785">
    <property type="component" value="Unassembled WGS sequence"/>
</dbReference>
<dbReference type="PANTHER" id="PTHR34047">
    <property type="entry name" value="NUCLEAR INTRON MATURASE 1, MITOCHONDRIAL-RELATED"/>
    <property type="match status" value="1"/>
</dbReference>
<dbReference type="GO" id="GO:0003964">
    <property type="term" value="F:RNA-directed DNA polymerase activity"/>
    <property type="evidence" value="ECO:0007669"/>
    <property type="project" value="UniProtKB-KW"/>
</dbReference>
<protein>
    <submittedName>
        <fullName evidence="4">Reverse transcriptase N-terminal domain-containing protein</fullName>
    </submittedName>
</protein>
<organism evidence="4 5">
    <name type="scientific">Candidatus Methylophosphatis roskildensis</name>
    <dbReference type="NCBI Taxonomy" id="2899263"/>
    <lineage>
        <taxon>Bacteria</taxon>
        <taxon>Pseudomonadati</taxon>
        <taxon>Pseudomonadota</taxon>
        <taxon>Betaproteobacteria</taxon>
        <taxon>Nitrosomonadales</taxon>
        <taxon>Sterolibacteriaceae</taxon>
        <taxon>Candidatus Methylophosphatis</taxon>
    </lineage>
</organism>
<proteinExistence type="inferred from homology"/>
<keyword evidence="4" id="KW-0808">Transferase</keyword>
<dbReference type="CDD" id="cd01651">
    <property type="entry name" value="RT_G2_intron"/>
    <property type="match status" value="1"/>
</dbReference>
<evidence type="ECO:0000259" key="2">
    <source>
        <dbReference type="Pfam" id="PF00078"/>
    </source>
</evidence>
<reference evidence="4" key="1">
    <citation type="submission" date="2020-10" db="EMBL/GenBank/DDBJ databases">
        <title>Connecting structure to function with the recovery of over 1000 high-quality activated sludge metagenome-assembled genomes encoding full-length rRNA genes using long-read sequencing.</title>
        <authorList>
            <person name="Singleton C.M."/>
            <person name="Petriglieri F."/>
            <person name="Kristensen J.M."/>
            <person name="Kirkegaard R.H."/>
            <person name="Michaelsen T.Y."/>
            <person name="Andersen M.H."/>
            <person name="Karst S.M."/>
            <person name="Dueholm M.S."/>
            <person name="Nielsen P.H."/>
            <person name="Albertsen M."/>
        </authorList>
    </citation>
    <scope>NUCLEOTIDE SEQUENCE</scope>
    <source>
        <strain evidence="4">Bjer_18-Q3-R1-45_BAT3C.347</strain>
    </source>
</reference>
<gene>
    <name evidence="4" type="ORF">IPH26_02915</name>
</gene>